<reference evidence="2 3" key="1">
    <citation type="submission" date="2020-08" db="EMBL/GenBank/DDBJ databases">
        <title>Sequencing the genomes of 1000 actinobacteria strains.</title>
        <authorList>
            <person name="Klenk H.-P."/>
        </authorList>
    </citation>
    <scope>NUCLEOTIDE SEQUENCE [LARGE SCALE GENOMIC DNA]</scope>
    <source>
        <strain evidence="2 3">DSM 45886</strain>
    </source>
</reference>
<proteinExistence type="predicted"/>
<feature type="domain" description="Helix-turn-helix" evidence="1">
    <location>
        <begin position="5"/>
        <end position="48"/>
    </location>
</feature>
<evidence type="ECO:0000259" key="1">
    <source>
        <dbReference type="Pfam" id="PF12728"/>
    </source>
</evidence>
<keyword evidence="3" id="KW-1185">Reference proteome</keyword>
<sequence>MSEKWLTIDDLAELLNVKRTWVRDKVTARVLPHRRVGGVRFTPKDVAAIEEMFFEPAITDTPSRAAARTRQAAA</sequence>
<protein>
    <submittedName>
        <fullName evidence="2">Excisionase family DNA binding protein</fullName>
    </submittedName>
</protein>
<dbReference type="RefSeq" id="WP_184534934.1">
    <property type="nucleotide sequence ID" value="NZ_JACHJW010000001.1"/>
</dbReference>
<name>A0A7W7SRG7_9ACTN</name>
<dbReference type="Proteomes" id="UP000578819">
    <property type="component" value="Unassembled WGS sequence"/>
</dbReference>
<organism evidence="2 3">
    <name type="scientific">Micromonospora polyrhachis</name>
    <dbReference type="NCBI Taxonomy" id="1282883"/>
    <lineage>
        <taxon>Bacteria</taxon>
        <taxon>Bacillati</taxon>
        <taxon>Actinomycetota</taxon>
        <taxon>Actinomycetes</taxon>
        <taxon>Micromonosporales</taxon>
        <taxon>Micromonosporaceae</taxon>
        <taxon>Micromonospora</taxon>
    </lineage>
</organism>
<dbReference type="EMBL" id="JACHJW010000001">
    <property type="protein sequence ID" value="MBB4958917.1"/>
    <property type="molecule type" value="Genomic_DNA"/>
</dbReference>
<dbReference type="Pfam" id="PF12728">
    <property type="entry name" value="HTH_17"/>
    <property type="match status" value="1"/>
</dbReference>
<dbReference type="InterPro" id="IPR041657">
    <property type="entry name" value="HTH_17"/>
</dbReference>
<evidence type="ECO:0000313" key="3">
    <source>
        <dbReference type="Proteomes" id="UP000578819"/>
    </source>
</evidence>
<gene>
    <name evidence="2" type="ORF">FHR38_002650</name>
</gene>
<comment type="caution">
    <text evidence="2">The sequence shown here is derived from an EMBL/GenBank/DDBJ whole genome shotgun (WGS) entry which is preliminary data.</text>
</comment>
<evidence type="ECO:0000313" key="2">
    <source>
        <dbReference type="EMBL" id="MBB4958917.1"/>
    </source>
</evidence>
<dbReference type="AlphaFoldDB" id="A0A7W7SRG7"/>
<accession>A0A7W7SRG7</accession>